<evidence type="ECO:0000313" key="1">
    <source>
        <dbReference type="EMBL" id="EMB32501.1"/>
    </source>
</evidence>
<organism evidence="1">
    <name type="scientific">Treponema denticola H-22</name>
    <dbReference type="NCBI Taxonomy" id="999432"/>
    <lineage>
        <taxon>Bacteria</taxon>
        <taxon>Pseudomonadati</taxon>
        <taxon>Spirochaetota</taxon>
        <taxon>Spirochaetia</taxon>
        <taxon>Spirochaetales</taxon>
        <taxon>Treponemataceae</taxon>
        <taxon>Treponema</taxon>
    </lineage>
</organism>
<dbReference type="EMBL" id="AGDV01000014">
    <property type="protein sequence ID" value="EMB32501.1"/>
    <property type="molecule type" value="Genomic_DNA"/>
</dbReference>
<reference evidence="1" key="1">
    <citation type="submission" date="2012-01" db="EMBL/GenBank/DDBJ databases">
        <title>The Genome Sequence of Treponema denticola H-22.</title>
        <authorList>
            <consortium name="The Broad Institute Genome Sequencing Platform"/>
            <person name="Earl A."/>
            <person name="Ward D."/>
            <person name="Feldgarden M."/>
            <person name="Gevers D."/>
            <person name="Blanton J.M."/>
            <person name="Fenno C.J."/>
            <person name="Baranova O.V."/>
            <person name="Mathney J."/>
            <person name="Dewhirst F.E."/>
            <person name="Izard J."/>
            <person name="Young S.K."/>
            <person name="Zeng Q."/>
            <person name="Gargeya S."/>
            <person name="Fitzgerald M."/>
            <person name="Haas B."/>
            <person name="Abouelleil A."/>
            <person name="Alvarado L."/>
            <person name="Arachchi H.M."/>
            <person name="Berlin A."/>
            <person name="Chapman S.B."/>
            <person name="Gearin G."/>
            <person name="Goldberg J."/>
            <person name="Griggs A."/>
            <person name="Gujja S."/>
            <person name="Hansen M."/>
            <person name="Heiman D."/>
            <person name="Howarth C."/>
            <person name="Larimer J."/>
            <person name="Lui A."/>
            <person name="MacDonald P.J.P."/>
            <person name="McCowen C."/>
            <person name="Montmayeur A."/>
            <person name="Murphy C."/>
            <person name="Neiman D."/>
            <person name="Pearson M."/>
            <person name="Priest M."/>
            <person name="Roberts A."/>
            <person name="Saif S."/>
            <person name="Shea T."/>
            <person name="Sisk P."/>
            <person name="Stolte C."/>
            <person name="Sykes S."/>
            <person name="Wortman J."/>
            <person name="Nusbaum C."/>
            <person name="Birren B."/>
        </authorList>
    </citation>
    <scope>NUCLEOTIDE SEQUENCE [LARGE SCALE GENOMIC DNA]</scope>
    <source>
        <strain evidence="1">H-22</strain>
    </source>
</reference>
<dbReference type="HOGENOM" id="CLU_3367944_0_0_12"/>
<sequence length="35" mass="3992">MSESSEKQCVSFVCGLSILKTDKNVKYFYSKISKI</sequence>
<dbReference type="AlphaFoldDB" id="A0A0E2E3A1"/>
<protein>
    <submittedName>
        <fullName evidence="1">Uncharacterized protein</fullName>
    </submittedName>
</protein>
<comment type="caution">
    <text evidence="1">The sequence shown here is derived from an EMBL/GenBank/DDBJ whole genome shotgun (WGS) entry which is preliminary data.</text>
</comment>
<accession>A0A0E2E3A1</accession>
<name>A0A0E2E3A1_TREDN</name>
<gene>
    <name evidence="1" type="ORF">HMPREF9726_01725</name>
</gene>
<dbReference type="Proteomes" id="UP000011705">
    <property type="component" value="Chromosome"/>
</dbReference>
<proteinExistence type="predicted"/>